<proteinExistence type="predicted"/>
<sequence>MQAFRAIYQRLTFPFALGFVIALLPTLLFSIGQLVLFIVMHTANMGGSAHI</sequence>
<keyword evidence="3" id="KW-1185">Reference proteome</keyword>
<name>A0A8J3MT46_9CHLR</name>
<evidence type="ECO:0000256" key="1">
    <source>
        <dbReference type="SAM" id="Phobius"/>
    </source>
</evidence>
<dbReference type="Proteomes" id="UP000612362">
    <property type="component" value="Unassembled WGS sequence"/>
</dbReference>
<dbReference type="AlphaFoldDB" id="A0A8J3MT46"/>
<gene>
    <name evidence="2" type="ORF">KSX_34160</name>
</gene>
<feature type="transmembrane region" description="Helical" evidence="1">
    <location>
        <begin position="12"/>
        <end position="39"/>
    </location>
</feature>
<keyword evidence="1" id="KW-0812">Transmembrane</keyword>
<dbReference type="EMBL" id="BNJF01000001">
    <property type="protein sequence ID" value="GHO45253.1"/>
    <property type="molecule type" value="Genomic_DNA"/>
</dbReference>
<protein>
    <submittedName>
        <fullName evidence="2">Uncharacterized protein</fullName>
    </submittedName>
</protein>
<comment type="caution">
    <text evidence="2">The sequence shown here is derived from an EMBL/GenBank/DDBJ whole genome shotgun (WGS) entry which is preliminary data.</text>
</comment>
<organism evidence="2 3">
    <name type="scientific">Ktedonospora formicarum</name>
    <dbReference type="NCBI Taxonomy" id="2778364"/>
    <lineage>
        <taxon>Bacteria</taxon>
        <taxon>Bacillati</taxon>
        <taxon>Chloroflexota</taxon>
        <taxon>Ktedonobacteria</taxon>
        <taxon>Ktedonobacterales</taxon>
        <taxon>Ktedonobacteraceae</taxon>
        <taxon>Ktedonospora</taxon>
    </lineage>
</organism>
<keyword evidence="1" id="KW-0472">Membrane</keyword>
<dbReference type="RefSeq" id="WP_220194600.1">
    <property type="nucleotide sequence ID" value="NZ_BNJF01000001.1"/>
</dbReference>
<evidence type="ECO:0000313" key="3">
    <source>
        <dbReference type="Proteomes" id="UP000612362"/>
    </source>
</evidence>
<accession>A0A8J3MT46</accession>
<evidence type="ECO:0000313" key="2">
    <source>
        <dbReference type="EMBL" id="GHO45253.1"/>
    </source>
</evidence>
<reference evidence="2" key="1">
    <citation type="submission" date="2020-10" db="EMBL/GenBank/DDBJ databases">
        <title>Taxonomic study of unclassified bacteria belonging to the class Ktedonobacteria.</title>
        <authorList>
            <person name="Yabe S."/>
            <person name="Wang C.M."/>
            <person name="Zheng Y."/>
            <person name="Sakai Y."/>
            <person name="Cavaletti L."/>
            <person name="Monciardini P."/>
            <person name="Donadio S."/>
        </authorList>
    </citation>
    <scope>NUCLEOTIDE SEQUENCE</scope>
    <source>
        <strain evidence="2">SOSP1-1</strain>
    </source>
</reference>
<keyword evidence="1" id="KW-1133">Transmembrane helix</keyword>